<evidence type="ECO:0000313" key="4">
    <source>
        <dbReference type="Proteomes" id="UP000595618"/>
    </source>
</evidence>
<gene>
    <name evidence="3" type="ORF">HYW89_01895</name>
</gene>
<reference evidence="3 4" key="1">
    <citation type="submission" date="2020-07" db="EMBL/GenBank/DDBJ databases">
        <title>Huge and variable diversity of episymbiotic CPR bacteria and DPANN archaea in groundwater ecosystems.</title>
        <authorList>
            <person name="He C.Y."/>
            <person name="Keren R."/>
            <person name="Whittaker M."/>
            <person name="Farag I.F."/>
            <person name="Doudna J."/>
            <person name="Cate J.H.D."/>
            <person name="Banfield J.F."/>
        </authorList>
    </citation>
    <scope>NUCLEOTIDE SEQUENCE [LARGE SCALE GENOMIC DNA]</scope>
    <source>
        <strain evidence="3">NC_groundwater_541_Ag_S-0.1um_46_50</strain>
    </source>
</reference>
<dbReference type="Proteomes" id="UP000595618">
    <property type="component" value="Chromosome"/>
</dbReference>
<organism evidence="3 4">
    <name type="scientific">Candidatus Sungiibacteriota bacterium</name>
    <dbReference type="NCBI Taxonomy" id="2750080"/>
    <lineage>
        <taxon>Bacteria</taxon>
        <taxon>Candidatus Sungiibacteriota</taxon>
    </lineage>
</organism>
<proteinExistence type="predicted"/>
<sequence>MKLRFHQRIFLIGIFLTLGVAGILIVKNSAASASVSDNLSGWAWSENIGWISFNCSNSGSCGSSNYGVNVKNNGDLEGYAWSENIGWISFEKNDVKNCPSTPCNPKFNKGPVTVEGWAKALAADNNGWDGWIHLRGSNYGVTASGCSWDGYAWGSDVLGWIHFKGANYGVTGSGDACAVVCNDTVDNDGDGFIDYPADVGCSSTTDMDERNQCTDGLDNDADGKIDFPADSGCTSAQDNDELDVTQCSDGIDNDADGKIDYPNDIGCATVSDNDETDPPEPFFKEVPPE</sequence>
<keyword evidence="2" id="KW-0812">Transmembrane</keyword>
<feature type="region of interest" description="Disordered" evidence="1">
    <location>
        <begin position="253"/>
        <end position="289"/>
    </location>
</feature>
<evidence type="ECO:0000256" key="1">
    <source>
        <dbReference type="SAM" id="MobiDB-lite"/>
    </source>
</evidence>
<protein>
    <submittedName>
        <fullName evidence="3">Uncharacterized protein</fullName>
    </submittedName>
</protein>
<name>A0A7T5RK73_9BACT</name>
<dbReference type="AlphaFoldDB" id="A0A7T5RK73"/>
<accession>A0A7T5RK73</accession>
<keyword evidence="2" id="KW-0472">Membrane</keyword>
<dbReference type="EMBL" id="CP066690">
    <property type="protein sequence ID" value="QQG45650.1"/>
    <property type="molecule type" value="Genomic_DNA"/>
</dbReference>
<keyword evidence="2" id="KW-1133">Transmembrane helix</keyword>
<evidence type="ECO:0000256" key="2">
    <source>
        <dbReference type="SAM" id="Phobius"/>
    </source>
</evidence>
<feature type="transmembrane region" description="Helical" evidence="2">
    <location>
        <begin position="9"/>
        <end position="26"/>
    </location>
</feature>
<evidence type="ECO:0000313" key="3">
    <source>
        <dbReference type="EMBL" id="QQG45650.1"/>
    </source>
</evidence>